<dbReference type="PANTHER" id="PTHR48111:SF22">
    <property type="entry name" value="REGULATOR OF RPOS"/>
    <property type="match status" value="1"/>
</dbReference>
<evidence type="ECO:0000256" key="3">
    <source>
        <dbReference type="ARBA" id="ARBA00023015"/>
    </source>
</evidence>
<comment type="caution">
    <text evidence="10">The sequence shown here is derived from an EMBL/GenBank/DDBJ whole genome shotgun (WGS) entry which is preliminary data.</text>
</comment>
<evidence type="ECO:0000256" key="4">
    <source>
        <dbReference type="ARBA" id="ARBA00023125"/>
    </source>
</evidence>
<dbReference type="EMBL" id="PCXQ01000003">
    <property type="protein sequence ID" value="PJE51269.1"/>
    <property type="molecule type" value="Genomic_DNA"/>
</dbReference>
<dbReference type="GO" id="GO:0000156">
    <property type="term" value="F:phosphorelay response regulator activity"/>
    <property type="evidence" value="ECO:0007669"/>
    <property type="project" value="TreeGrafter"/>
</dbReference>
<evidence type="ECO:0000259" key="8">
    <source>
        <dbReference type="PROSITE" id="PS50110"/>
    </source>
</evidence>
<dbReference type="SMART" id="SM00448">
    <property type="entry name" value="REC"/>
    <property type="match status" value="1"/>
</dbReference>
<dbReference type="GO" id="GO:0006355">
    <property type="term" value="P:regulation of DNA-templated transcription"/>
    <property type="evidence" value="ECO:0007669"/>
    <property type="project" value="InterPro"/>
</dbReference>
<dbReference type="FunFam" id="1.10.10.10:FF:000005">
    <property type="entry name" value="Two-component system response regulator"/>
    <property type="match status" value="1"/>
</dbReference>
<keyword evidence="1 6" id="KW-0597">Phosphoprotein</keyword>
<dbReference type="CDD" id="cd00383">
    <property type="entry name" value="trans_reg_C"/>
    <property type="match status" value="1"/>
</dbReference>
<dbReference type="FunFam" id="3.40.50.2300:FF:000002">
    <property type="entry name" value="DNA-binding response regulator PhoP"/>
    <property type="match status" value="1"/>
</dbReference>
<evidence type="ECO:0000256" key="7">
    <source>
        <dbReference type="PROSITE-ProRule" id="PRU01091"/>
    </source>
</evidence>
<organism evidence="10 11">
    <name type="scientific">Candidatus Yanofskybacteria bacterium CG10_big_fil_rev_8_21_14_0_10_36_16</name>
    <dbReference type="NCBI Taxonomy" id="1975096"/>
    <lineage>
        <taxon>Bacteria</taxon>
        <taxon>Candidatus Yanofskyibacteriota</taxon>
    </lineage>
</organism>
<dbReference type="Gene3D" id="1.10.10.10">
    <property type="entry name" value="Winged helix-like DNA-binding domain superfamily/Winged helix DNA-binding domain"/>
    <property type="match status" value="1"/>
</dbReference>
<feature type="domain" description="OmpR/PhoB-type" evidence="9">
    <location>
        <begin position="126"/>
        <end position="224"/>
    </location>
</feature>
<dbReference type="InterPro" id="IPR049767">
    <property type="entry name" value="RppA"/>
</dbReference>
<keyword evidence="2" id="KW-0902">Two-component regulatory system</keyword>
<reference evidence="10 11" key="1">
    <citation type="submission" date="2017-09" db="EMBL/GenBank/DDBJ databases">
        <title>Depth-based differentiation of microbial function through sediment-hosted aquifers and enrichment of novel symbionts in the deep terrestrial subsurface.</title>
        <authorList>
            <person name="Probst A.J."/>
            <person name="Ladd B."/>
            <person name="Jarett J.K."/>
            <person name="Geller-Mcgrath D.E."/>
            <person name="Sieber C.M."/>
            <person name="Emerson J.B."/>
            <person name="Anantharaman K."/>
            <person name="Thomas B.C."/>
            <person name="Malmstrom R."/>
            <person name="Stieglmeier M."/>
            <person name="Klingl A."/>
            <person name="Woyke T."/>
            <person name="Ryan C.M."/>
            <person name="Banfield J.F."/>
        </authorList>
    </citation>
    <scope>NUCLEOTIDE SEQUENCE [LARGE SCALE GENOMIC DNA]</scope>
    <source>
        <strain evidence="10">CG10_big_fil_rev_8_21_14_0_10_36_16</strain>
    </source>
</reference>
<proteinExistence type="predicted"/>
<dbReference type="SMART" id="SM00862">
    <property type="entry name" value="Trans_reg_C"/>
    <property type="match status" value="1"/>
</dbReference>
<dbReference type="InterPro" id="IPR001789">
    <property type="entry name" value="Sig_transdc_resp-reg_receiver"/>
</dbReference>
<evidence type="ECO:0000259" key="9">
    <source>
        <dbReference type="PROSITE" id="PS51755"/>
    </source>
</evidence>
<evidence type="ECO:0000256" key="6">
    <source>
        <dbReference type="PROSITE-ProRule" id="PRU00169"/>
    </source>
</evidence>
<dbReference type="InterPro" id="IPR039420">
    <property type="entry name" value="WalR-like"/>
</dbReference>
<dbReference type="GO" id="GO:0032993">
    <property type="term" value="C:protein-DNA complex"/>
    <property type="evidence" value="ECO:0007669"/>
    <property type="project" value="TreeGrafter"/>
</dbReference>
<dbReference type="Gene3D" id="6.10.250.690">
    <property type="match status" value="1"/>
</dbReference>
<protein>
    <submittedName>
        <fullName evidence="10">DNA-binding response regulator</fullName>
    </submittedName>
</protein>
<feature type="DNA-binding region" description="OmpR/PhoB-type" evidence="7">
    <location>
        <begin position="126"/>
        <end position="224"/>
    </location>
</feature>
<evidence type="ECO:0000256" key="5">
    <source>
        <dbReference type="ARBA" id="ARBA00023163"/>
    </source>
</evidence>
<keyword evidence="3" id="KW-0805">Transcription regulation</keyword>
<dbReference type="NCBIfam" id="NF041734">
    <property type="entry name" value="resp_reg_RppA"/>
    <property type="match status" value="1"/>
</dbReference>
<dbReference type="InterPro" id="IPR001867">
    <property type="entry name" value="OmpR/PhoB-type_DNA-bd"/>
</dbReference>
<dbReference type="InterPro" id="IPR011006">
    <property type="entry name" value="CheY-like_superfamily"/>
</dbReference>
<keyword evidence="5" id="KW-0804">Transcription</keyword>
<dbReference type="Pfam" id="PF00072">
    <property type="entry name" value="Response_reg"/>
    <property type="match status" value="1"/>
</dbReference>
<evidence type="ECO:0000256" key="2">
    <source>
        <dbReference type="ARBA" id="ARBA00023012"/>
    </source>
</evidence>
<dbReference type="InterPro" id="IPR036388">
    <property type="entry name" value="WH-like_DNA-bd_sf"/>
</dbReference>
<accession>A0A2J0Q7Y9</accession>
<dbReference type="PROSITE" id="PS50110">
    <property type="entry name" value="RESPONSE_REGULATORY"/>
    <property type="match status" value="1"/>
</dbReference>
<dbReference type="AlphaFoldDB" id="A0A2J0Q7Y9"/>
<dbReference type="Proteomes" id="UP000228496">
    <property type="component" value="Unassembled WGS sequence"/>
</dbReference>
<evidence type="ECO:0000256" key="1">
    <source>
        <dbReference type="ARBA" id="ARBA00022553"/>
    </source>
</evidence>
<evidence type="ECO:0000313" key="11">
    <source>
        <dbReference type="Proteomes" id="UP000228496"/>
    </source>
</evidence>
<dbReference type="PROSITE" id="PS51755">
    <property type="entry name" value="OMPR_PHOB"/>
    <property type="match status" value="1"/>
</dbReference>
<feature type="domain" description="Response regulatory" evidence="8">
    <location>
        <begin position="2"/>
        <end position="118"/>
    </location>
</feature>
<evidence type="ECO:0000313" key="10">
    <source>
        <dbReference type="EMBL" id="PJE51269.1"/>
    </source>
</evidence>
<name>A0A2J0Q7Y9_9BACT</name>
<dbReference type="GO" id="GO:0005829">
    <property type="term" value="C:cytosol"/>
    <property type="evidence" value="ECO:0007669"/>
    <property type="project" value="TreeGrafter"/>
</dbReference>
<dbReference type="Pfam" id="PF00486">
    <property type="entry name" value="Trans_reg_C"/>
    <property type="match status" value="1"/>
</dbReference>
<dbReference type="SUPFAM" id="SSF52172">
    <property type="entry name" value="CheY-like"/>
    <property type="match status" value="1"/>
</dbReference>
<dbReference type="GO" id="GO:0000976">
    <property type="term" value="F:transcription cis-regulatory region binding"/>
    <property type="evidence" value="ECO:0007669"/>
    <property type="project" value="TreeGrafter"/>
</dbReference>
<sequence>MRILIVEDEIKLAKALKKILEKEGFAADFVTDGEEAEKRILLFRKEYDLIILDLMLPKKSGFEICQNIRNEGVYIPVLVLTARGSIEDKIEVLDSGADDYMVKPFSFEELLARVRAILRRPDEALPEKLKLGNLTLSPSTRQVFYNSHEIHLTLKEYSLLEYMMRHPNQVLNREQILDHVWDFNFDSFSNVIDVHIKNLRKKIRYGKNNPSLETIRGVGYRLRE</sequence>
<dbReference type="Gene3D" id="3.40.50.2300">
    <property type="match status" value="1"/>
</dbReference>
<feature type="modified residue" description="4-aspartylphosphate" evidence="6">
    <location>
        <position position="53"/>
    </location>
</feature>
<dbReference type="PANTHER" id="PTHR48111">
    <property type="entry name" value="REGULATOR OF RPOS"/>
    <property type="match status" value="1"/>
</dbReference>
<keyword evidence="4 7" id="KW-0238">DNA-binding</keyword>
<gene>
    <name evidence="10" type="ORF">COV29_00735</name>
</gene>